<dbReference type="Pfam" id="PF00563">
    <property type="entry name" value="EAL"/>
    <property type="match status" value="1"/>
</dbReference>
<dbReference type="GO" id="GO:0016020">
    <property type="term" value="C:membrane"/>
    <property type="evidence" value="ECO:0007669"/>
    <property type="project" value="InterPro"/>
</dbReference>
<dbReference type="PROSITE" id="PS50113">
    <property type="entry name" value="PAC"/>
    <property type="match status" value="2"/>
</dbReference>
<dbReference type="Proteomes" id="UP000886687">
    <property type="component" value="Unassembled WGS sequence"/>
</dbReference>
<dbReference type="PROSITE" id="PS50883">
    <property type="entry name" value="EAL"/>
    <property type="match status" value="1"/>
</dbReference>
<dbReference type="SUPFAM" id="SSF55073">
    <property type="entry name" value="Nucleotide cyclase"/>
    <property type="match status" value="1"/>
</dbReference>
<feature type="domain" description="PAS" evidence="3">
    <location>
        <begin position="515"/>
        <end position="573"/>
    </location>
</feature>
<dbReference type="PROSITE" id="PS50887">
    <property type="entry name" value="GGDEF"/>
    <property type="match status" value="1"/>
</dbReference>
<dbReference type="SUPFAM" id="SSF55785">
    <property type="entry name" value="PYP-like sensor domain (PAS domain)"/>
    <property type="match status" value="2"/>
</dbReference>
<evidence type="ECO:0000313" key="8">
    <source>
        <dbReference type="EMBL" id="MCG7938058.1"/>
    </source>
</evidence>
<dbReference type="CDD" id="cd01948">
    <property type="entry name" value="EAL"/>
    <property type="match status" value="1"/>
</dbReference>
<gene>
    <name evidence="8" type="ORF">JAZ04_04255</name>
</gene>
<dbReference type="NCBIfam" id="TIGR00254">
    <property type="entry name" value="GGDEF"/>
    <property type="match status" value="1"/>
</dbReference>
<dbReference type="Pfam" id="PF08448">
    <property type="entry name" value="PAS_4"/>
    <property type="match status" value="1"/>
</dbReference>
<keyword evidence="2" id="KW-0812">Transmembrane</keyword>
<dbReference type="InterPro" id="IPR001610">
    <property type="entry name" value="PAC"/>
</dbReference>
<dbReference type="CDD" id="cd01949">
    <property type="entry name" value="GGDEF"/>
    <property type="match status" value="1"/>
</dbReference>
<organism evidence="8 9">
    <name type="scientific">Candidatus Thiodiazotropha lotti</name>
    <dbReference type="NCBI Taxonomy" id="2792787"/>
    <lineage>
        <taxon>Bacteria</taxon>
        <taxon>Pseudomonadati</taxon>
        <taxon>Pseudomonadota</taxon>
        <taxon>Gammaproteobacteria</taxon>
        <taxon>Chromatiales</taxon>
        <taxon>Sedimenticolaceae</taxon>
        <taxon>Candidatus Thiodiazotropha</taxon>
    </lineage>
</organism>
<dbReference type="GO" id="GO:0007165">
    <property type="term" value="P:signal transduction"/>
    <property type="evidence" value="ECO:0007669"/>
    <property type="project" value="InterPro"/>
</dbReference>
<evidence type="ECO:0000313" key="9">
    <source>
        <dbReference type="Proteomes" id="UP000886687"/>
    </source>
</evidence>
<feature type="domain" description="EAL" evidence="5">
    <location>
        <begin position="814"/>
        <end position="1068"/>
    </location>
</feature>
<dbReference type="SMART" id="SM00304">
    <property type="entry name" value="HAMP"/>
    <property type="match status" value="1"/>
</dbReference>
<feature type="transmembrane region" description="Helical" evidence="2">
    <location>
        <begin position="320"/>
        <end position="340"/>
    </location>
</feature>
<dbReference type="InterPro" id="IPR000700">
    <property type="entry name" value="PAS-assoc_C"/>
</dbReference>
<dbReference type="InterPro" id="IPR035919">
    <property type="entry name" value="EAL_sf"/>
</dbReference>
<dbReference type="EMBL" id="JAEPDI010000001">
    <property type="protein sequence ID" value="MCG7938058.1"/>
    <property type="molecule type" value="Genomic_DNA"/>
</dbReference>
<dbReference type="Pfam" id="PF00990">
    <property type="entry name" value="GGDEF"/>
    <property type="match status" value="1"/>
</dbReference>
<dbReference type="InterPro" id="IPR029787">
    <property type="entry name" value="Nucleotide_cyclase"/>
</dbReference>
<accession>A0A9E4MZB7</accession>
<dbReference type="SMART" id="SM00052">
    <property type="entry name" value="EAL"/>
    <property type="match status" value="1"/>
</dbReference>
<dbReference type="SMART" id="SM00091">
    <property type="entry name" value="PAS"/>
    <property type="match status" value="2"/>
</dbReference>
<feature type="domain" description="PAC" evidence="4">
    <location>
        <begin position="466"/>
        <end position="518"/>
    </location>
</feature>
<dbReference type="Pfam" id="PF13426">
    <property type="entry name" value="PAS_9"/>
    <property type="match status" value="1"/>
</dbReference>
<dbReference type="PANTHER" id="PTHR44757">
    <property type="entry name" value="DIGUANYLATE CYCLASE DGCP"/>
    <property type="match status" value="1"/>
</dbReference>
<keyword evidence="2" id="KW-0472">Membrane</keyword>
<dbReference type="InterPro" id="IPR052155">
    <property type="entry name" value="Biofilm_reg_signaling"/>
</dbReference>
<evidence type="ECO:0000259" key="3">
    <source>
        <dbReference type="PROSITE" id="PS50112"/>
    </source>
</evidence>
<dbReference type="SMART" id="SM00267">
    <property type="entry name" value="GGDEF"/>
    <property type="match status" value="1"/>
</dbReference>
<dbReference type="Pfam" id="PF00672">
    <property type="entry name" value="HAMP"/>
    <property type="match status" value="1"/>
</dbReference>
<feature type="domain" description="GGDEF" evidence="7">
    <location>
        <begin position="672"/>
        <end position="805"/>
    </location>
</feature>
<dbReference type="Gene3D" id="3.30.70.270">
    <property type="match status" value="1"/>
</dbReference>
<dbReference type="SMART" id="SM00086">
    <property type="entry name" value="PAC"/>
    <property type="match status" value="2"/>
</dbReference>
<evidence type="ECO:0000259" key="4">
    <source>
        <dbReference type="PROSITE" id="PS50113"/>
    </source>
</evidence>
<name>A0A9E4MZB7_9GAMM</name>
<dbReference type="InterPro" id="IPR003660">
    <property type="entry name" value="HAMP_dom"/>
</dbReference>
<evidence type="ECO:0000259" key="7">
    <source>
        <dbReference type="PROSITE" id="PS50887"/>
    </source>
</evidence>
<evidence type="ECO:0000256" key="1">
    <source>
        <dbReference type="ARBA" id="ARBA00001946"/>
    </source>
</evidence>
<comment type="cofactor">
    <cofactor evidence="1">
        <name>Mg(2+)</name>
        <dbReference type="ChEBI" id="CHEBI:18420"/>
    </cofactor>
</comment>
<dbReference type="CDD" id="cd06225">
    <property type="entry name" value="HAMP"/>
    <property type="match status" value="1"/>
</dbReference>
<comment type="caution">
    <text evidence="8">The sequence shown here is derived from an EMBL/GenBank/DDBJ whole genome shotgun (WGS) entry which is preliminary data.</text>
</comment>
<proteinExistence type="predicted"/>
<evidence type="ECO:0000259" key="6">
    <source>
        <dbReference type="PROSITE" id="PS50885"/>
    </source>
</evidence>
<dbReference type="SUPFAM" id="SSF141868">
    <property type="entry name" value="EAL domain-like"/>
    <property type="match status" value="1"/>
</dbReference>
<dbReference type="Gene3D" id="1.10.8.500">
    <property type="entry name" value="HAMP domain in histidine kinase"/>
    <property type="match status" value="1"/>
</dbReference>
<dbReference type="Gene3D" id="3.30.450.20">
    <property type="entry name" value="PAS domain"/>
    <property type="match status" value="2"/>
</dbReference>
<dbReference type="InterPro" id="IPR035965">
    <property type="entry name" value="PAS-like_dom_sf"/>
</dbReference>
<sequence length="1075" mass="122120">MILSISVKQLLFTLLITALSLVTAGFFINKSLHEYHRDSALKETDIHVQNIKKSIERIERKLILEADAIAVEEQIIASVHLVNNYQDILNYNAVLFDQEKKQVGVRILAAVKSGEADEVYVYDRDGDLVTYVSFGNERYTMGIQSYKAGKASLNIIRTDEFQGKQEPIYGDSLDVQIKQNRPTLDGIAYHRDKNGLTVQYTQPITKNRGNGLPERIGTVVLATRLGQEFVRSTVHPPMRFDIFDANYQLVVSSHSERLITSDSLRKVLLHEGLVGDQLYENEYVFFSLAKLQLPDNNSVYLISSYPVSAYQIAAEKTRDAVIMAMLITALFAIPLSLLSLNKFIRRPMARLMDGVEQLRRGDYSTRLEIDTHDELGDLAAAMNLMIRDIKSREDELNTIIDQLPLMLFVKDAKTLKFTNMNSAGVKLLGLPKEAFIGKSDHDFFPAQQADHFVKNDREVLADRTILEIPEESINTPIGERILHTRKVPIYSDSGEAMFLLGVSEDITERKKTDIRLRQWAKAFDSTNDGVMITDLEGEILDVNQAFLGINGYQKNDVIGQNPRLFKSGLHNDDFYKEMWHSIRKEGSWCGEIFNRRRSGEVYPAWETISTVYDDNRDASHFVAVLSDISPIKKTQEKLDYLAHHDPLTGLPNRILLNDRMQHAIDRASRDGIMAAVMFLDLDRFKNINDSLGHPVGDELLLSVSNRLQANLREIDTISRQGGDEFVLIFEDIKEMDNLVDMAGKVLDTFKLPFEVSGREMIVTASLGISLYPNDAQDVTTLIRNADAAMYRAKEHGRNRFWFYTEDITKQAAQRIDIEQALHDTVNHGELLLHYQPQLSLRDQRIVGVEALIRWDRPGYGIVMPDKFIPLAEETGDINTIGEWVIYSACRQMIHWQKNGYFLEHMAINISPVQIRHTDLALIVEEALKKTGLEPCRLELEVTEAIFLQDTEHVGKTLKALDELGVRLALDDFGTGFSSLSYLKDFRFDRLKIDRSFIRNITKESNEQSIANSVIALGHSLNMSVLAEGIEEQGQLDWLIEKGCEVGQGYFFSKPVEEYKVEKLLETAGIKKVKKS</sequence>
<dbReference type="SUPFAM" id="SSF158472">
    <property type="entry name" value="HAMP domain-like"/>
    <property type="match status" value="1"/>
</dbReference>
<dbReference type="InterPro" id="IPR001633">
    <property type="entry name" value="EAL_dom"/>
</dbReference>
<dbReference type="NCBIfam" id="TIGR00229">
    <property type="entry name" value="sensory_box"/>
    <property type="match status" value="2"/>
</dbReference>
<dbReference type="InterPro" id="IPR000160">
    <property type="entry name" value="GGDEF_dom"/>
</dbReference>
<dbReference type="PANTHER" id="PTHR44757:SF2">
    <property type="entry name" value="BIOFILM ARCHITECTURE MAINTENANCE PROTEIN MBAA"/>
    <property type="match status" value="1"/>
</dbReference>
<protein>
    <submittedName>
        <fullName evidence="8">EAL domain-containing protein</fullName>
    </submittedName>
</protein>
<dbReference type="FunFam" id="3.30.70.270:FF:000001">
    <property type="entry name" value="Diguanylate cyclase domain protein"/>
    <property type="match status" value="1"/>
</dbReference>
<dbReference type="PROSITE" id="PS50885">
    <property type="entry name" value="HAMP"/>
    <property type="match status" value="1"/>
</dbReference>
<keyword evidence="2" id="KW-1133">Transmembrane helix</keyword>
<dbReference type="PROSITE" id="PS50112">
    <property type="entry name" value="PAS"/>
    <property type="match status" value="2"/>
</dbReference>
<dbReference type="Gene3D" id="3.20.20.450">
    <property type="entry name" value="EAL domain"/>
    <property type="match status" value="1"/>
</dbReference>
<feature type="domain" description="HAMP" evidence="6">
    <location>
        <begin position="342"/>
        <end position="394"/>
    </location>
</feature>
<dbReference type="CDD" id="cd00130">
    <property type="entry name" value="PAS"/>
    <property type="match status" value="2"/>
</dbReference>
<reference evidence="8" key="1">
    <citation type="journal article" date="2021" name="Proc. Natl. Acad. Sci. U.S.A.">
        <title>Global biogeography of chemosynthetic symbionts reveals both localized and globally distributed symbiont groups. .</title>
        <authorList>
            <person name="Osvatic J.T."/>
            <person name="Wilkins L.G.E."/>
            <person name="Leibrecht L."/>
            <person name="Leray M."/>
            <person name="Zauner S."/>
            <person name="Polzin J."/>
            <person name="Camacho Y."/>
            <person name="Gros O."/>
            <person name="van Gils J.A."/>
            <person name="Eisen J.A."/>
            <person name="Petersen J.M."/>
            <person name="Yuen B."/>
        </authorList>
    </citation>
    <scope>NUCLEOTIDE SEQUENCE</scope>
    <source>
        <strain evidence="8">MAGL173</strain>
    </source>
</reference>
<evidence type="ECO:0000259" key="5">
    <source>
        <dbReference type="PROSITE" id="PS50883"/>
    </source>
</evidence>
<dbReference type="GO" id="GO:0003824">
    <property type="term" value="F:catalytic activity"/>
    <property type="evidence" value="ECO:0007669"/>
    <property type="project" value="UniProtKB-ARBA"/>
</dbReference>
<dbReference type="AlphaFoldDB" id="A0A9E4MZB7"/>
<feature type="domain" description="PAC" evidence="4">
    <location>
        <begin position="588"/>
        <end position="640"/>
    </location>
</feature>
<feature type="domain" description="PAS" evidence="3">
    <location>
        <begin position="392"/>
        <end position="463"/>
    </location>
</feature>
<dbReference type="InterPro" id="IPR013656">
    <property type="entry name" value="PAS_4"/>
</dbReference>
<dbReference type="InterPro" id="IPR043128">
    <property type="entry name" value="Rev_trsase/Diguanyl_cyclase"/>
</dbReference>
<evidence type="ECO:0000256" key="2">
    <source>
        <dbReference type="SAM" id="Phobius"/>
    </source>
</evidence>
<dbReference type="InterPro" id="IPR000014">
    <property type="entry name" value="PAS"/>
</dbReference>